<evidence type="ECO:0000313" key="5">
    <source>
        <dbReference type="EMBL" id="PNH19630.1"/>
    </source>
</evidence>
<name>A0A2J8B4D3_9FIRM</name>
<dbReference type="PROSITE" id="PS50893">
    <property type="entry name" value="ABC_TRANSPORTER_2"/>
    <property type="match status" value="2"/>
</dbReference>
<gene>
    <name evidence="5" type="ORF">B7R76_01730</name>
</gene>
<reference evidence="6" key="1">
    <citation type="submission" date="2017-04" db="EMBL/GenBank/DDBJ databases">
        <authorList>
            <person name="Bumgarner R.E."/>
            <person name="Fredricks D.N."/>
            <person name="Srinivasan S."/>
        </authorList>
    </citation>
    <scope>NUCLEOTIDE SEQUENCE [LARGE SCALE GENOMIC DNA]</scope>
    <source>
        <strain evidence="6">KA00405</strain>
    </source>
</reference>
<dbReference type="EMBL" id="NBZD01000001">
    <property type="protein sequence ID" value="PNH19630.1"/>
    <property type="molecule type" value="Genomic_DNA"/>
</dbReference>
<dbReference type="AlphaFoldDB" id="A0A2J8B4D3"/>
<dbReference type="InterPro" id="IPR003593">
    <property type="entry name" value="AAA+_ATPase"/>
</dbReference>
<dbReference type="SMART" id="SM00382">
    <property type="entry name" value="AAA"/>
    <property type="match status" value="2"/>
</dbReference>
<evidence type="ECO:0000256" key="2">
    <source>
        <dbReference type="ARBA" id="ARBA00022840"/>
    </source>
</evidence>
<evidence type="ECO:0000259" key="4">
    <source>
        <dbReference type="PROSITE" id="PS50893"/>
    </source>
</evidence>
<dbReference type="Pfam" id="PF00005">
    <property type="entry name" value="ABC_tran"/>
    <property type="match status" value="2"/>
</dbReference>
<dbReference type="CDD" id="cd03221">
    <property type="entry name" value="ABCF_EF-3"/>
    <property type="match status" value="2"/>
</dbReference>
<evidence type="ECO:0000256" key="1">
    <source>
        <dbReference type="ARBA" id="ARBA00022741"/>
    </source>
</evidence>
<dbReference type="FunFam" id="3.40.50.300:FF:000011">
    <property type="entry name" value="Putative ABC transporter ATP-binding component"/>
    <property type="match status" value="1"/>
</dbReference>
<evidence type="ECO:0000256" key="3">
    <source>
        <dbReference type="SAM" id="Coils"/>
    </source>
</evidence>
<sequence length="666" mass="73476">MSLISVQKISKSYYGRTLFHDLSFNLEAGDRLAILGNNGVGKTTLLKILGGLISPDEGKVVRTGCRIGYLEQNMRTEDPDAPVWQASDWQKAKLELEKRMATMSDAQADLAAYQAALHRFEALGGYDYEYNLRAALNGLGLADSILDRNIGSCSGGERMRVTLAKLLLAKPELLLLDEPTNHLDLQAIEWLIEYLEGYKGTICVVSHDRYFLDHLVKRCAYLSAVGLRIFTGNFTRSSETKKAEDALLAGQVADLSKEIEHQEAVAQTFLSHRNISGFHSREKLVNKLSDRLATLKAQIKAENGKLTFKFQALPDDGDPNRIIIHTENLAIGYGETFLCHDINLNLRAHEKIVLLGNNGTGKTTLMNVLAGRILPQEGKLKIAENLSVAYMSQIVEFPCETDSCLDTLLRYSQSDVKEGRNLLAQFGFKDIDVFKSVNTLSGGERCRLYLCCVLQAKPQLLFLDEPTNHLDIYSRSILEEAVAAYNGSVIVVSHDRYFIEKFANRFLCITGGKMIECANITAALKACQNHGITGTKSGKSYDDKASIKCAKIAGTGKSTAIPSPDAEATGCPLASANIDASKSSVRQMSPSTKRRLIANLKNTIKDLELSIERTESEIKAIEIDISPSTKPEEYEKLAALTAENEKNWELYVQTQSELDELAAASD</sequence>
<dbReference type="Gene3D" id="3.40.50.300">
    <property type="entry name" value="P-loop containing nucleotide triphosphate hydrolases"/>
    <property type="match status" value="2"/>
</dbReference>
<accession>A0A2J8B4D3</accession>
<dbReference type="GO" id="GO:0005524">
    <property type="term" value="F:ATP binding"/>
    <property type="evidence" value="ECO:0007669"/>
    <property type="project" value="UniProtKB-KW"/>
</dbReference>
<feature type="domain" description="ABC transporter" evidence="4">
    <location>
        <begin position="324"/>
        <end position="536"/>
    </location>
</feature>
<protein>
    <recommendedName>
        <fullName evidence="4">ABC transporter domain-containing protein</fullName>
    </recommendedName>
</protein>
<dbReference type="NCBIfam" id="NF000355">
    <property type="entry name" value="ribo_prot_ABC_F"/>
    <property type="match status" value="1"/>
</dbReference>
<keyword evidence="2" id="KW-0067">ATP-binding</keyword>
<dbReference type="InterPro" id="IPR003439">
    <property type="entry name" value="ABC_transporter-like_ATP-bd"/>
</dbReference>
<dbReference type="RefSeq" id="WP_102892258.1">
    <property type="nucleotide sequence ID" value="NZ_NBZD01000001.1"/>
</dbReference>
<feature type="coiled-coil region" evidence="3">
    <location>
        <begin position="597"/>
        <end position="624"/>
    </location>
</feature>
<dbReference type="InterPro" id="IPR027417">
    <property type="entry name" value="P-loop_NTPase"/>
</dbReference>
<dbReference type="InterPro" id="IPR051309">
    <property type="entry name" value="ABCF_ATPase"/>
</dbReference>
<dbReference type="PANTHER" id="PTHR42855:SF2">
    <property type="entry name" value="DRUG RESISTANCE ABC TRANSPORTER,ATP-BINDING PROTEIN"/>
    <property type="match status" value="1"/>
</dbReference>
<dbReference type="PROSITE" id="PS00211">
    <property type="entry name" value="ABC_TRANSPORTER_1"/>
    <property type="match status" value="1"/>
</dbReference>
<dbReference type="Proteomes" id="UP000236394">
    <property type="component" value="Unassembled WGS sequence"/>
</dbReference>
<feature type="domain" description="ABC transporter" evidence="4">
    <location>
        <begin position="4"/>
        <end position="256"/>
    </location>
</feature>
<dbReference type="PANTHER" id="PTHR42855">
    <property type="entry name" value="ABC TRANSPORTER ATP-BINDING SUBUNIT"/>
    <property type="match status" value="1"/>
</dbReference>
<organism evidence="5 6">
    <name type="scientific">Mageeibacillus indolicus</name>
    <dbReference type="NCBI Taxonomy" id="884684"/>
    <lineage>
        <taxon>Bacteria</taxon>
        <taxon>Bacillati</taxon>
        <taxon>Bacillota</taxon>
        <taxon>Clostridia</taxon>
        <taxon>Eubacteriales</taxon>
        <taxon>Oscillospiraceae</taxon>
        <taxon>Mageeibacillus</taxon>
    </lineage>
</organism>
<dbReference type="GO" id="GO:0016887">
    <property type="term" value="F:ATP hydrolysis activity"/>
    <property type="evidence" value="ECO:0007669"/>
    <property type="project" value="InterPro"/>
</dbReference>
<dbReference type="SUPFAM" id="SSF52540">
    <property type="entry name" value="P-loop containing nucleoside triphosphate hydrolases"/>
    <property type="match status" value="2"/>
</dbReference>
<keyword evidence="3" id="KW-0175">Coiled coil</keyword>
<keyword evidence="1" id="KW-0547">Nucleotide-binding</keyword>
<proteinExistence type="predicted"/>
<dbReference type="InterPro" id="IPR017871">
    <property type="entry name" value="ABC_transporter-like_CS"/>
</dbReference>
<comment type="caution">
    <text evidence="5">The sequence shown here is derived from an EMBL/GenBank/DDBJ whole genome shotgun (WGS) entry which is preliminary data.</text>
</comment>
<evidence type="ECO:0000313" key="6">
    <source>
        <dbReference type="Proteomes" id="UP000236394"/>
    </source>
</evidence>